<evidence type="ECO:0000313" key="8">
    <source>
        <dbReference type="EMBL" id="OXV11268.1"/>
    </source>
</evidence>
<dbReference type="PANTHER" id="PTHR13989">
    <property type="entry name" value="REPLICATION PROTEIN A-RELATED"/>
    <property type="match status" value="1"/>
</dbReference>
<evidence type="ECO:0000259" key="7">
    <source>
        <dbReference type="Pfam" id="PF08784"/>
    </source>
</evidence>
<evidence type="ECO:0000256" key="3">
    <source>
        <dbReference type="ARBA" id="ARBA00022705"/>
    </source>
</evidence>
<keyword evidence="3" id="KW-0235">DNA replication</keyword>
<evidence type="ECO:0000256" key="2">
    <source>
        <dbReference type="ARBA" id="ARBA00007815"/>
    </source>
</evidence>
<keyword evidence="9" id="KW-1185">Reference proteome</keyword>
<dbReference type="InterPro" id="IPR040260">
    <property type="entry name" value="RFA2-like"/>
</dbReference>
<evidence type="ECO:0000313" key="9">
    <source>
        <dbReference type="Proteomes" id="UP000243515"/>
    </source>
</evidence>
<dbReference type="InterPro" id="IPR036390">
    <property type="entry name" value="WH_DNA-bd_sf"/>
</dbReference>
<dbReference type="GO" id="GO:0005662">
    <property type="term" value="C:DNA replication factor A complex"/>
    <property type="evidence" value="ECO:0007669"/>
    <property type="project" value="TreeGrafter"/>
</dbReference>
<dbReference type="GO" id="GO:0000724">
    <property type="term" value="P:double-strand break repair via homologous recombination"/>
    <property type="evidence" value="ECO:0007669"/>
    <property type="project" value="TreeGrafter"/>
</dbReference>
<dbReference type="Gene3D" id="2.40.50.140">
    <property type="entry name" value="Nucleic acid-binding proteins"/>
    <property type="match status" value="1"/>
</dbReference>
<gene>
    <name evidence="8" type="ORF">Egran_00968</name>
</gene>
<dbReference type="GO" id="GO:0035861">
    <property type="term" value="C:site of double-strand break"/>
    <property type="evidence" value="ECO:0007669"/>
    <property type="project" value="TreeGrafter"/>
</dbReference>
<dbReference type="Proteomes" id="UP000243515">
    <property type="component" value="Unassembled WGS sequence"/>
</dbReference>
<dbReference type="InterPro" id="IPR012340">
    <property type="entry name" value="NA-bd_OB-fold"/>
</dbReference>
<comment type="subcellular location">
    <subcellularLocation>
        <location evidence="1">Nucleus</location>
    </subcellularLocation>
</comment>
<dbReference type="GO" id="GO:0003697">
    <property type="term" value="F:single-stranded DNA binding"/>
    <property type="evidence" value="ECO:0007669"/>
    <property type="project" value="TreeGrafter"/>
</dbReference>
<dbReference type="GO" id="GO:0000781">
    <property type="term" value="C:chromosome, telomeric region"/>
    <property type="evidence" value="ECO:0007669"/>
    <property type="project" value="TreeGrafter"/>
</dbReference>
<evidence type="ECO:0000256" key="5">
    <source>
        <dbReference type="ARBA" id="ARBA00023242"/>
    </source>
</evidence>
<dbReference type="InterPro" id="IPR036388">
    <property type="entry name" value="WH-like_DNA-bd_sf"/>
</dbReference>
<dbReference type="EMBL" id="NPHW01002531">
    <property type="protein sequence ID" value="OXV11268.1"/>
    <property type="molecule type" value="Genomic_DNA"/>
</dbReference>
<feature type="domain" description="Replication protein A C-terminal" evidence="7">
    <location>
        <begin position="175"/>
        <end position="279"/>
    </location>
</feature>
<dbReference type="GO" id="GO:0006260">
    <property type="term" value="P:DNA replication"/>
    <property type="evidence" value="ECO:0007669"/>
    <property type="project" value="UniProtKB-KW"/>
</dbReference>
<comment type="similarity">
    <text evidence="2">Belongs to the replication factor A protein 2 family.</text>
</comment>
<dbReference type="Gene3D" id="1.10.10.10">
    <property type="entry name" value="Winged helix-like DNA-binding domain superfamily/Winged helix DNA-binding domain"/>
    <property type="match status" value="1"/>
</dbReference>
<keyword evidence="5" id="KW-0539">Nucleus</keyword>
<keyword evidence="4" id="KW-0238">DNA-binding</keyword>
<dbReference type="CDD" id="cd04478">
    <property type="entry name" value="RPA2_DBD_D"/>
    <property type="match status" value="1"/>
</dbReference>
<dbReference type="InterPro" id="IPR014892">
    <property type="entry name" value="RPA_C"/>
</dbReference>
<organism evidence="8 9">
    <name type="scientific">Elaphomyces granulatus</name>
    <dbReference type="NCBI Taxonomy" id="519963"/>
    <lineage>
        <taxon>Eukaryota</taxon>
        <taxon>Fungi</taxon>
        <taxon>Dikarya</taxon>
        <taxon>Ascomycota</taxon>
        <taxon>Pezizomycotina</taxon>
        <taxon>Eurotiomycetes</taxon>
        <taxon>Eurotiomycetidae</taxon>
        <taxon>Eurotiales</taxon>
        <taxon>Elaphomycetaceae</taxon>
        <taxon>Elaphomyces</taxon>
    </lineage>
</organism>
<comment type="caution">
    <text evidence="8">The sequence shown here is derived from an EMBL/GenBank/DDBJ whole genome shotgun (WGS) entry which is preliminary data.</text>
</comment>
<dbReference type="InterPro" id="IPR014646">
    <property type="entry name" value="Rfa2/RPA32"/>
</dbReference>
<accession>A0A232M4K3</accession>
<dbReference type="GO" id="GO:0006289">
    <property type="term" value="P:nucleotide-excision repair"/>
    <property type="evidence" value="ECO:0007669"/>
    <property type="project" value="TreeGrafter"/>
</dbReference>
<dbReference type="PIRSF" id="PIRSF036949">
    <property type="entry name" value="RPA32"/>
    <property type="match status" value="1"/>
</dbReference>
<name>A0A232M4K3_9EURO</name>
<dbReference type="AlphaFoldDB" id="A0A232M4K3"/>
<dbReference type="SUPFAM" id="SSF50249">
    <property type="entry name" value="Nucleic acid-binding proteins"/>
    <property type="match status" value="1"/>
</dbReference>
<dbReference type="PANTHER" id="PTHR13989:SF16">
    <property type="entry name" value="REPLICATION PROTEIN A2"/>
    <property type="match status" value="1"/>
</dbReference>
<protein>
    <recommendedName>
        <fullName evidence="7">Replication protein A C-terminal domain-containing protein</fullName>
    </recommendedName>
</protein>
<reference evidence="8 9" key="1">
    <citation type="journal article" date="2015" name="Environ. Microbiol.">
        <title>Metagenome sequence of Elaphomyces granulatus from sporocarp tissue reveals Ascomycota ectomycorrhizal fingerprints of genome expansion and a Proteobacteria-rich microbiome.</title>
        <authorList>
            <person name="Quandt C.A."/>
            <person name="Kohler A."/>
            <person name="Hesse C.N."/>
            <person name="Sharpton T.J."/>
            <person name="Martin F."/>
            <person name="Spatafora J.W."/>
        </authorList>
    </citation>
    <scope>NUCLEOTIDE SEQUENCE [LARGE SCALE GENOMIC DNA]</scope>
    <source>
        <strain evidence="8 9">OSC145934</strain>
    </source>
</reference>
<evidence type="ECO:0000256" key="6">
    <source>
        <dbReference type="SAM" id="MobiDB-lite"/>
    </source>
</evidence>
<evidence type="ECO:0000256" key="1">
    <source>
        <dbReference type="ARBA" id="ARBA00004123"/>
    </source>
</evidence>
<dbReference type="SUPFAM" id="SSF46785">
    <property type="entry name" value="Winged helix' DNA-binding domain"/>
    <property type="match status" value="1"/>
</dbReference>
<dbReference type="FunFam" id="1.10.10.10:FF:000168">
    <property type="entry name" value="Replication protein A 32 kDa subunit"/>
    <property type="match status" value="1"/>
</dbReference>
<dbReference type="OrthoDB" id="25571at2759"/>
<feature type="region of interest" description="Disordered" evidence="6">
    <location>
        <begin position="180"/>
        <end position="205"/>
    </location>
</feature>
<proteinExistence type="inferred from homology"/>
<evidence type="ECO:0000256" key="4">
    <source>
        <dbReference type="ARBA" id="ARBA00023125"/>
    </source>
</evidence>
<dbReference type="Pfam" id="PF08784">
    <property type="entry name" value="RPA_C"/>
    <property type="match status" value="1"/>
</dbReference>
<sequence length="287" mass="30520">MDSGYKGYSTTSFGAQGMSSGGGFMPGESNSPAGARSEAVATVRPVTIKQVLDATQAYAGASHQIDGADVDKIFVVGQVRNISVQSTNITFKIEDGTGEVEVKQFIDLNDNMDIDASNPTAVPLGKSQVKLNGYAKFFGRVVTTGNRRNVFSNFARPVTTVNEVHHHFLEATVIHLYFTRGPPQKPDRNPSGAEAGTEARAPGGMGVTDDYGVAAQGRPLPPMSPGARKVYNLLKNEPQSNEGLHVQYIAAKLGVPVTEVVKAGDELVTGGLIFSTVDESTWAILEY</sequence>